<dbReference type="EMBL" id="LAZR01045698">
    <property type="protein sequence ID" value="KKK98254.1"/>
    <property type="molecule type" value="Genomic_DNA"/>
</dbReference>
<dbReference type="AlphaFoldDB" id="A0A0F9C722"/>
<feature type="domain" description="HNH nuclease" evidence="1">
    <location>
        <begin position="80"/>
        <end position="122"/>
    </location>
</feature>
<feature type="non-terminal residue" evidence="2">
    <location>
        <position position="128"/>
    </location>
</feature>
<dbReference type="InterPro" id="IPR044930">
    <property type="entry name" value="Homing_endonuclease_His-Me"/>
</dbReference>
<protein>
    <recommendedName>
        <fullName evidence="1">HNH nuclease domain-containing protein</fullName>
    </recommendedName>
</protein>
<name>A0A0F9C722_9ZZZZ</name>
<dbReference type="SUPFAM" id="SSF54060">
    <property type="entry name" value="His-Me finger endonucleases"/>
    <property type="match status" value="1"/>
</dbReference>
<proteinExistence type="predicted"/>
<dbReference type="Pfam" id="PF13392">
    <property type="entry name" value="HNH_3"/>
    <property type="match status" value="1"/>
</dbReference>
<comment type="caution">
    <text evidence="2">The sequence shown here is derived from an EMBL/GenBank/DDBJ whole genome shotgun (WGS) entry which is preliminary data.</text>
</comment>
<dbReference type="GO" id="GO:0004519">
    <property type="term" value="F:endonuclease activity"/>
    <property type="evidence" value="ECO:0007669"/>
    <property type="project" value="InterPro"/>
</dbReference>
<dbReference type="InterPro" id="IPR003615">
    <property type="entry name" value="HNH_nuc"/>
</dbReference>
<reference evidence="2" key="1">
    <citation type="journal article" date="2015" name="Nature">
        <title>Complex archaea that bridge the gap between prokaryotes and eukaryotes.</title>
        <authorList>
            <person name="Spang A."/>
            <person name="Saw J.H."/>
            <person name="Jorgensen S.L."/>
            <person name="Zaremba-Niedzwiedzka K."/>
            <person name="Martijn J."/>
            <person name="Lind A.E."/>
            <person name="van Eijk R."/>
            <person name="Schleper C."/>
            <person name="Guy L."/>
            <person name="Ettema T.J."/>
        </authorList>
    </citation>
    <scope>NUCLEOTIDE SEQUENCE</scope>
</reference>
<accession>A0A0F9C722</accession>
<evidence type="ECO:0000259" key="1">
    <source>
        <dbReference type="Pfam" id="PF13392"/>
    </source>
</evidence>
<gene>
    <name evidence="2" type="ORF">LCGC14_2644600</name>
</gene>
<dbReference type="Gene3D" id="3.90.75.10">
    <property type="entry name" value="Homing Intron 3 (I-ppo) Encoded Endonuclease, Chain A"/>
    <property type="match status" value="1"/>
</dbReference>
<sequence length="128" mass="14507">MNRPQIKAAEAIARPAAYTGMEVPMPHKYTDYRGRRASGAVAPEIRFWEKVEFADDCWEWLAATNPYGYGAFSYRGRGQAAHRVAWMLVNGPIPEGLCVLHKCDNPPCENPKHLFLGTKKDNIQDMIR</sequence>
<dbReference type="InterPro" id="IPR044925">
    <property type="entry name" value="His-Me_finger_sf"/>
</dbReference>
<organism evidence="2">
    <name type="scientific">marine sediment metagenome</name>
    <dbReference type="NCBI Taxonomy" id="412755"/>
    <lineage>
        <taxon>unclassified sequences</taxon>
        <taxon>metagenomes</taxon>
        <taxon>ecological metagenomes</taxon>
    </lineage>
</organism>
<evidence type="ECO:0000313" key="2">
    <source>
        <dbReference type="EMBL" id="KKK98254.1"/>
    </source>
</evidence>